<reference evidence="6 7" key="1">
    <citation type="submission" date="2020-02" db="EMBL/GenBank/DDBJ databases">
        <title>Genome assembly of a novel Clostridium senegalense strain.</title>
        <authorList>
            <person name="Gupta T.B."/>
            <person name="Jauregui R."/>
            <person name="Maclean P."/>
            <person name="Nawarathana A."/>
            <person name="Brightwell G."/>
        </authorList>
    </citation>
    <scope>NUCLEOTIDE SEQUENCE [LARGE SCALE GENOMIC DNA]</scope>
    <source>
        <strain evidence="6 7">AGRFS4</strain>
    </source>
</reference>
<proteinExistence type="predicted"/>
<dbReference type="RefSeq" id="WP_199869562.1">
    <property type="nucleotide sequence ID" value="NZ_JAAGPU010000008.1"/>
</dbReference>
<dbReference type="InterPro" id="IPR050093">
    <property type="entry name" value="ABC_SmlMolc_Importer"/>
</dbReference>
<dbReference type="GO" id="GO:0016887">
    <property type="term" value="F:ATP hydrolysis activity"/>
    <property type="evidence" value="ECO:0007669"/>
    <property type="project" value="InterPro"/>
</dbReference>
<keyword evidence="2" id="KW-0547">Nucleotide-binding</keyword>
<dbReference type="PROSITE" id="PS50893">
    <property type="entry name" value="ABC_TRANSPORTER_2"/>
    <property type="match status" value="1"/>
</dbReference>
<keyword evidence="7" id="KW-1185">Reference proteome</keyword>
<evidence type="ECO:0000259" key="5">
    <source>
        <dbReference type="PROSITE" id="PS50893"/>
    </source>
</evidence>
<evidence type="ECO:0000256" key="1">
    <source>
        <dbReference type="ARBA" id="ARBA00022448"/>
    </source>
</evidence>
<accession>A0A6M0H3N4</accession>
<gene>
    <name evidence="6" type="ORF">G3M99_06280</name>
</gene>
<evidence type="ECO:0000313" key="7">
    <source>
        <dbReference type="Proteomes" id="UP000481872"/>
    </source>
</evidence>
<feature type="domain" description="ABC transporter" evidence="5">
    <location>
        <begin position="7"/>
        <end position="240"/>
    </location>
</feature>
<dbReference type="Pfam" id="PF00005">
    <property type="entry name" value="ABC_tran"/>
    <property type="match status" value="1"/>
</dbReference>
<dbReference type="FunFam" id="3.40.50.300:FF:000425">
    <property type="entry name" value="Probable ABC transporter, ATP-binding subunit"/>
    <property type="match status" value="1"/>
</dbReference>
<comment type="caution">
    <text evidence="6">The sequence shown here is derived from an EMBL/GenBank/DDBJ whole genome shotgun (WGS) entry which is preliminary data.</text>
</comment>
<dbReference type="GO" id="GO:0015418">
    <property type="term" value="F:ABC-type quaternary ammonium compound transporting activity"/>
    <property type="evidence" value="ECO:0007669"/>
    <property type="project" value="UniProtKB-EC"/>
</dbReference>
<dbReference type="GO" id="GO:0005524">
    <property type="term" value="F:ATP binding"/>
    <property type="evidence" value="ECO:0007669"/>
    <property type="project" value="UniProtKB-KW"/>
</dbReference>
<protein>
    <recommendedName>
        <fullName evidence="4">ABC-type quaternary amine transporter</fullName>
        <ecNumber evidence="4">7.6.2.9</ecNumber>
    </recommendedName>
</protein>
<dbReference type="InterPro" id="IPR003439">
    <property type="entry name" value="ABC_transporter-like_ATP-bd"/>
</dbReference>
<dbReference type="InterPro" id="IPR003593">
    <property type="entry name" value="AAA+_ATPase"/>
</dbReference>
<dbReference type="InterPro" id="IPR027417">
    <property type="entry name" value="P-loop_NTPase"/>
</dbReference>
<evidence type="ECO:0000256" key="2">
    <source>
        <dbReference type="ARBA" id="ARBA00022741"/>
    </source>
</evidence>
<dbReference type="Gene3D" id="3.40.50.300">
    <property type="entry name" value="P-loop containing nucleotide triphosphate hydrolases"/>
    <property type="match status" value="1"/>
</dbReference>
<dbReference type="PANTHER" id="PTHR42781:SF4">
    <property type="entry name" value="SPERMIDINE_PUTRESCINE IMPORT ATP-BINDING PROTEIN POTA"/>
    <property type="match status" value="1"/>
</dbReference>
<organism evidence="6 7">
    <name type="scientific">Clostridium senegalense</name>
    <dbReference type="NCBI Taxonomy" id="1465809"/>
    <lineage>
        <taxon>Bacteria</taxon>
        <taxon>Bacillati</taxon>
        <taxon>Bacillota</taxon>
        <taxon>Clostridia</taxon>
        <taxon>Eubacteriales</taxon>
        <taxon>Clostridiaceae</taxon>
        <taxon>Clostridium</taxon>
    </lineage>
</organism>
<dbReference type="EMBL" id="JAAGPU010000008">
    <property type="protein sequence ID" value="NEU04471.1"/>
    <property type="molecule type" value="Genomic_DNA"/>
</dbReference>
<name>A0A6M0H3N4_9CLOT</name>
<dbReference type="PANTHER" id="PTHR42781">
    <property type="entry name" value="SPERMIDINE/PUTRESCINE IMPORT ATP-BINDING PROTEIN POTA"/>
    <property type="match status" value="1"/>
</dbReference>
<evidence type="ECO:0000256" key="4">
    <source>
        <dbReference type="ARBA" id="ARBA00066388"/>
    </source>
</evidence>
<evidence type="ECO:0000313" key="6">
    <source>
        <dbReference type="EMBL" id="NEU04471.1"/>
    </source>
</evidence>
<dbReference type="SUPFAM" id="SSF52540">
    <property type="entry name" value="P-loop containing nucleoside triphosphate hydrolases"/>
    <property type="match status" value="1"/>
</dbReference>
<sequence length="242" mass="26989">MKGKPLISFCNVSKIYDDKVVLKNLNLDIYKGEFVTVIGGSGSGKTTALKLINGLITPDDGKIIVDGKNLKDTNLIELRKNIGYVIQSIGLFPHMTVEKNISFVLDLNKNKKDNSLEKVKELMNTVQLEEELITRYPSQLSGGQKQRVGIARALASNPYILLMDEPFGAVDEITRHVLQDELLKIQKQLGITIFFITHDINEALKLGSKIIIMNDGKIEQIGTSDEIKCNPNSEFVKKLIAY</sequence>
<dbReference type="EC" id="7.6.2.9" evidence="4"/>
<keyword evidence="3 6" id="KW-0067">ATP-binding</keyword>
<evidence type="ECO:0000256" key="3">
    <source>
        <dbReference type="ARBA" id="ARBA00022840"/>
    </source>
</evidence>
<dbReference type="AlphaFoldDB" id="A0A6M0H3N4"/>
<keyword evidence="1" id="KW-0813">Transport</keyword>
<dbReference type="InterPro" id="IPR017871">
    <property type="entry name" value="ABC_transporter-like_CS"/>
</dbReference>
<dbReference type="SMART" id="SM00382">
    <property type="entry name" value="AAA"/>
    <property type="match status" value="1"/>
</dbReference>
<dbReference type="PROSITE" id="PS00211">
    <property type="entry name" value="ABC_TRANSPORTER_1"/>
    <property type="match status" value="1"/>
</dbReference>
<dbReference type="Proteomes" id="UP000481872">
    <property type="component" value="Unassembled WGS sequence"/>
</dbReference>